<feature type="compositionally biased region" description="Basic and acidic residues" evidence="1">
    <location>
        <begin position="35"/>
        <end position="45"/>
    </location>
</feature>
<feature type="region of interest" description="Disordered" evidence="1">
    <location>
        <begin position="1"/>
        <end position="97"/>
    </location>
</feature>
<evidence type="ECO:0000256" key="1">
    <source>
        <dbReference type="SAM" id="MobiDB-lite"/>
    </source>
</evidence>
<reference evidence="2" key="1">
    <citation type="submission" date="2020-07" db="EMBL/GenBank/DDBJ databases">
        <title>Clarias magur genome sequencing, assembly and annotation.</title>
        <authorList>
            <person name="Kushwaha B."/>
            <person name="Kumar R."/>
            <person name="Das P."/>
            <person name="Joshi C.G."/>
            <person name="Kumar D."/>
            <person name="Nagpure N.S."/>
            <person name="Pandey M."/>
            <person name="Agarwal S."/>
            <person name="Srivastava S."/>
            <person name="Singh M."/>
            <person name="Sahoo L."/>
            <person name="Jayasankar P."/>
            <person name="Meher P.K."/>
            <person name="Koringa P.G."/>
            <person name="Iquebal M.A."/>
            <person name="Das S.P."/>
            <person name="Bit A."/>
            <person name="Patnaik S."/>
            <person name="Patel N."/>
            <person name="Shah T.M."/>
            <person name="Hinsu A."/>
            <person name="Jena J.K."/>
        </authorList>
    </citation>
    <scope>NUCLEOTIDE SEQUENCE</scope>
    <source>
        <strain evidence="2">CIFAMagur01</strain>
        <tissue evidence="2">Testis</tissue>
    </source>
</reference>
<feature type="compositionally biased region" description="Basic and acidic residues" evidence="1">
    <location>
        <begin position="57"/>
        <end position="68"/>
    </location>
</feature>
<protein>
    <submittedName>
        <fullName evidence="2">Fc receptor-like protein 5</fullName>
    </submittedName>
</protein>
<keyword evidence="3" id="KW-1185">Reference proteome</keyword>
<comment type="caution">
    <text evidence="2">The sequence shown here is derived from an EMBL/GenBank/DDBJ whole genome shotgun (WGS) entry which is preliminary data.</text>
</comment>
<dbReference type="EMBL" id="QNUK01000477">
    <property type="protein sequence ID" value="KAF5892759.1"/>
    <property type="molecule type" value="Genomic_DNA"/>
</dbReference>
<name>A0A8J4TL90_CLAMG</name>
<evidence type="ECO:0000313" key="2">
    <source>
        <dbReference type="EMBL" id="KAF5892759.1"/>
    </source>
</evidence>
<feature type="non-terminal residue" evidence="2">
    <location>
        <position position="1"/>
    </location>
</feature>
<dbReference type="AlphaFoldDB" id="A0A8J4TL90"/>
<proteinExistence type="predicted"/>
<organism evidence="2 3">
    <name type="scientific">Clarias magur</name>
    <name type="common">Asian catfish</name>
    <name type="synonym">Macropteronotus magur</name>
    <dbReference type="NCBI Taxonomy" id="1594786"/>
    <lineage>
        <taxon>Eukaryota</taxon>
        <taxon>Metazoa</taxon>
        <taxon>Chordata</taxon>
        <taxon>Craniata</taxon>
        <taxon>Vertebrata</taxon>
        <taxon>Euteleostomi</taxon>
        <taxon>Actinopterygii</taxon>
        <taxon>Neopterygii</taxon>
        <taxon>Teleostei</taxon>
        <taxon>Ostariophysi</taxon>
        <taxon>Siluriformes</taxon>
        <taxon>Clariidae</taxon>
        <taxon>Clarias</taxon>
    </lineage>
</organism>
<accession>A0A8J4TL90</accession>
<dbReference type="OrthoDB" id="8976701at2759"/>
<gene>
    <name evidence="2" type="ORF">DAT39_017536</name>
</gene>
<dbReference type="Proteomes" id="UP000727407">
    <property type="component" value="Unassembled WGS sequence"/>
</dbReference>
<sequence>AAPAPSDVTCVKPELMKKPKKNQGKSSEGDNLYSEVKKNTDKDITHGPSDVTCVKPELIKLKDPKKNQDAAPGPSNVPYAKPELKKLNPGKSSDGADDMFSELKRVMEK</sequence>
<feature type="non-terminal residue" evidence="2">
    <location>
        <position position="109"/>
    </location>
</feature>
<evidence type="ECO:0000313" key="3">
    <source>
        <dbReference type="Proteomes" id="UP000727407"/>
    </source>
</evidence>
<keyword evidence="2" id="KW-0675">Receptor</keyword>